<keyword evidence="7" id="KW-0732">Signal</keyword>
<feature type="domain" description="Peptidase A1" evidence="8">
    <location>
        <begin position="88"/>
        <end position="442"/>
    </location>
</feature>
<dbReference type="FunFam" id="2.40.70.10:FF:000064">
    <property type="entry name" value="Eukaryotic aspartyl protease family protein"/>
    <property type="match status" value="1"/>
</dbReference>
<keyword evidence="2" id="KW-0645">Protease</keyword>
<keyword evidence="4" id="KW-0378">Hydrolase</keyword>
<dbReference type="Gene3D" id="2.40.70.10">
    <property type="entry name" value="Acid Proteases"/>
    <property type="match status" value="2"/>
</dbReference>
<feature type="active site" evidence="6">
    <location>
        <position position="324"/>
    </location>
</feature>
<feature type="chain" id="PRO_5032469030" description="Peptidase A1 domain-containing protein" evidence="7">
    <location>
        <begin position="20"/>
        <end position="453"/>
    </location>
</feature>
<comment type="caution">
    <text evidence="9">The sequence shown here is derived from an EMBL/GenBank/DDBJ whole genome shotgun (WGS) entry which is preliminary data.</text>
</comment>
<dbReference type="Pfam" id="PF14543">
    <property type="entry name" value="TAXi_N"/>
    <property type="match status" value="1"/>
</dbReference>
<evidence type="ECO:0000313" key="9">
    <source>
        <dbReference type="EMBL" id="CAD6337283.1"/>
    </source>
</evidence>
<dbReference type="PRINTS" id="PR00792">
    <property type="entry name" value="PEPSIN"/>
</dbReference>
<evidence type="ECO:0000256" key="2">
    <source>
        <dbReference type="ARBA" id="ARBA00022670"/>
    </source>
</evidence>
<evidence type="ECO:0000256" key="7">
    <source>
        <dbReference type="SAM" id="SignalP"/>
    </source>
</evidence>
<proteinExistence type="inferred from homology"/>
<sequence length="453" mass="48062">MKNQLVALLVLLIALPVRAVPVSGAGVVAALLTHADAGRGLATPELVRRMAHRARARRRLLSASSHDERPAVRAGLGTGGGGIVTNEYLMRLAVGTPPRPVALTLDTGSDLVWTQCAPCRDCFHQGLPLLDPAASSTYAALPCGAARCRALPFTSCGGGRSWGGNRSCAYVYHYGDKSVTAGKIATDRFTFGGDNGGGNGDGDSLPMRRLTFGCGHFNKGVFQSNETGIAGFGRGRWSLPSQLNVTSFSYCFTSMFESKSSLVTLGGEPAELYSHAHLSGEVQTTPLLKNPSQPSLYFLSLKGISVGKTRLPVPEAKFRSTIIDSGASITTLPEQVYEAVKAEFAAQVGLPPSGLEGSALDLCFALPVTALWRRPAVPSLTLHLEGADWELPRGNYVFEDLGARVMCVVLDAAPGEQTVIGNFQQQNTHVVYDLENDRLSFAPARCDSLVASL</sequence>
<reference evidence="9" key="1">
    <citation type="submission" date="2020-10" db="EMBL/GenBank/DDBJ databases">
        <authorList>
            <person name="Han B."/>
            <person name="Lu T."/>
            <person name="Zhao Q."/>
            <person name="Huang X."/>
            <person name="Zhao Y."/>
        </authorList>
    </citation>
    <scope>NUCLEOTIDE SEQUENCE</scope>
</reference>
<dbReference type="AlphaFoldDB" id="A0A811S8M5"/>
<evidence type="ECO:0000256" key="1">
    <source>
        <dbReference type="ARBA" id="ARBA00007447"/>
    </source>
</evidence>
<dbReference type="PANTHER" id="PTHR47967">
    <property type="entry name" value="OS07G0603500 PROTEIN-RELATED"/>
    <property type="match status" value="1"/>
</dbReference>
<dbReference type="EMBL" id="CAJGYO010000018">
    <property type="protein sequence ID" value="CAD6337283.1"/>
    <property type="molecule type" value="Genomic_DNA"/>
</dbReference>
<dbReference type="InterPro" id="IPR034161">
    <property type="entry name" value="Pepsin-like_plant"/>
</dbReference>
<feature type="signal peptide" evidence="7">
    <location>
        <begin position="1"/>
        <end position="19"/>
    </location>
</feature>
<protein>
    <recommendedName>
        <fullName evidence="8">Peptidase A1 domain-containing protein</fullName>
    </recommendedName>
</protein>
<dbReference type="GO" id="GO:0004190">
    <property type="term" value="F:aspartic-type endopeptidase activity"/>
    <property type="evidence" value="ECO:0007669"/>
    <property type="project" value="UniProtKB-KW"/>
</dbReference>
<keyword evidence="10" id="KW-1185">Reference proteome</keyword>
<dbReference type="OrthoDB" id="660550at2759"/>
<dbReference type="InterPro" id="IPR021109">
    <property type="entry name" value="Peptidase_aspartic_dom_sf"/>
</dbReference>
<accession>A0A811S8M5</accession>
<dbReference type="InterPro" id="IPR033121">
    <property type="entry name" value="PEPTIDASE_A1"/>
</dbReference>
<dbReference type="Proteomes" id="UP000604825">
    <property type="component" value="Unassembled WGS sequence"/>
</dbReference>
<dbReference type="FunFam" id="2.40.70.10:FF:000119">
    <property type="entry name" value="Eukaryotic aspartyl protease family protein"/>
    <property type="match status" value="1"/>
</dbReference>
<name>A0A811S8M5_9POAL</name>
<dbReference type="PROSITE" id="PS51767">
    <property type="entry name" value="PEPTIDASE_A1"/>
    <property type="match status" value="1"/>
</dbReference>
<gene>
    <name evidence="9" type="ORF">NCGR_LOCUS61381</name>
</gene>
<dbReference type="InterPro" id="IPR032861">
    <property type="entry name" value="TAXi_N"/>
</dbReference>
<dbReference type="Pfam" id="PF14541">
    <property type="entry name" value="TAXi_C"/>
    <property type="match status" value="1"/>
</dbReference>
<dbReference type="PANTHER" id="PTHR47967:SF25">
    <property type="entry name" value="OS06G0209100 PROTEIN"/>
    <property type="match status" value="1"/>
</dbReference>
<dbReference type="CDD" id="cd05476">
    <property type="entry name" value="pepsin_A_like_plant"/>
    <property type="match status" value="1"/>
</dbReference>
<feature type="active site" evidence="6">
    <location>
        <position position="106"/>
    </location>
</feature>
<organism evidence="9 10">
    <name type="scientific">Miscanthus lutarioriparius</name>
    <dbReference type="NCBI Taxonomy" id="422564"/>
    <lineage>
        <taxon>Eukaryota</taxon>
        <taxon>Viridiplantae</taxon>
        <taxon>Streptophyta</taxon>
        <taxon>Embryophyta</taxon>
        <taxon>Tracheophyta</taxon>
        <taxon>Spermatophyta</taxon>
        <taxon>Magnoliopsida</taxon>
        <taxon>Liliopsida</taxon>
        <taxon>Poales</taxon>
        <taxon>Poaceae</taxon>
        <taxon>PACMAD clade</taxon>
        <taxon>Panicoideae</taxon>
        <taxon>Andropogonodae</taxon>
        <taxon>Andropogoneae</taxon>
        <taxon>Saccharinae</taxon>
        <taxon>Miscanthus</taxon>
    </lineage>
</organism>
<evidence type="ECO:0000256" key="4">
    <source>
        <dbReference type="ARBA" id="ARBA00022801"/>
    </source>
</evidence>
<dbReference type="InterPro" id="IPR051708">
    <property type="entry name" value="Plant_Aspart_Prot_A1"/>
</dbReference>
<keyword evidence="3" id="KW-0064">Aspartyl protease</keyword>
<dbReference type="InterPro" id="IPR001461">
    <property type="entry name" value="Aspartic_peptidase_A1"/>
</dbReference>
<keyword evidence="5" id="KW-0325">Glycoprotein</keyword>
<dbReference type="GO" id="GO:0005576">
    <property type="term" value="C:extracellular region"/>
    <property type="evidence" value="ECO:0007669"/>
    <property type="project" value="TreeGrafter"/>
</dbReference>
<evidence type="ECO:0000313" key="10">
    <source>
        <dbReference type="Proteomes" id="UP000604825"/>
    </source>
</evidence>
<comment type="similarity">
    <text evidence="1">Belongs to the peptidase A1 family.</text>
</comment>
<evidence type="ECO:0000256" key="3">
    <source>
        <dbReference type="ARBA" id="ARBA00022750"/>
    </source>
</evidence>
<evidence type="ECO:0000256" key="6">
    <source>
        <dbReference type="PIRSR" id="PIRSR601461-1"/>
    </source>
</evidence>
<evidence type="ECO:0000259" key="8">
    <source>
        <dbReference type="PROSITE" id="PS51767"/>
    </source>
</evidence>
<dbReference type="GO" id="GO:0006508">
    <property type="term" value="P:proteolysis"/>
    <property type="evidence" value="ECO:0007669"/>
    <property type="project" value="UniProtKB-KW"/>
</dbReference>
<evidence type="ECO:0000256" key="5">
    <source>
        <dbReference type="ARBA" id="ARBA00023180"/>
    </source>
</evidence>
<dbReference type="InterPro" id="IPR032799">
    <property type="entry name" value="TAXi_C"/>
</dbReference>
<dbReference type="SUPFAM" id="SSF50630">
    <property type="entry name" value="Acid proteases"/>
    <property type="match status" value="1"/>
</dbReference>